<accession>A0A0M7BAC4</accession>
<sequence>MVCGDKCGYSVYAVTDRRALEVRRRFELQPFSKIIALTISKSGNPDFPLHLVDWHEPVDHLAEGNPMSKGNNRRGNRENKKPKQEKPKVSATSVAAEGKSPLTLAGKKVK</sequence>
<name>A0A0M7BAC4_9RHOB</name>
<proteinExistence type="predicted"/>
<evidence type="ECO:0000256" key="1">
    <source>
        <dbReference type="SAM" id="MobiDB-lite"/>
    </source>
</evidence>
<feature type="compositionally biased region" description="Basic and acidic residues" evidence="1">
    <location>
        <begin position="75"/>
        <end position="88"/>
    </location>
</feature>
<evidence type="ECO:0000313" key="2">
    <source>
        <dbReference type="EMBL" id="CUH39331.1"/>
    </source>
</evidence>
<evidence type="ECO:0000313" key="3">
    <source>
        <dbReference type="Proteomes" id="UP000049455"/>
    </source>
</evidence>
<keyword evidence="3" id="KW-1185">Reference proteome</keyword>
<dbReference type="AlphaFoldDB" id="A0A0M7BAC4"/>
<gene>
    <name evidence="2" type="ORF">JSE7799_02055</name>
</gene>
<reference evidence="2 3" key="1">
    <citation type="submission" date="2015-09" db="EMBL/GenBank/DDBJ databases">
        <authorList>
            <person name="Jackson K.R."/>
            <person name="Lunt B.L."/>
            <person name="Fisher J.N.B."/>
            <person name="Gardner A.V."/>
            <person name="Bailey M.E."/>
            <person name="Deus L.M."/>
            <person name="Earl A.S."/>
            <person name="Gibby P.D."/>
            <person name="Hartmann K.A."/>
            <person name="Liu J.E."/>
            <person name="Manci A.M."/>
            <person name="Nielsen D.A."/>
            <person name="Solomon M.B."/>
            <person name="Breakwell D.P."/>
            <person name="Burnett S.H."/>
            <person name="Grose J.H."/>
        </authorList>
    </citation>
    <scope>NUCLEOTIDE SEQUENCE [LARGE SCALE GENOMIC DNA]</scope>
    <source>
        <strain evidence="2 3">CECT 7799</strain>
    </source>
</reference>
<dbReference type="EMBL" id="CYPR01000130">
    <property type="protein sequence ID" value="CUH39331.1"/>
    <property type="molecule type" value="Genomic_DNA"/>
</dbReference>
<dbReference type="Proteomes" id="UP000049455">
    <property type="component" value="Unassembled WGS sequence"/>
</dbReference>
<dbReference type="STRING" id="313367.JSE7799_02055"/>
<organism evidence="2 3">
    <name type="scientific">Jannaschia seosinensis</name>
    <dbReference type="NCBI Taxonomy" id="313367"/>
    <lineage>
        <taxon>Bacteria</taxon>
        <taxon>Pseudomonadati</taxon>
        <taxon>Pseudomonadota</taxon>
        <taxon>Alphaproteobacteria</taxon>
        <taxon>Rhodobacterales</taxon>
        <taxon>Roseobacteraceae</taxon>
        <taxon>Jannaschia</taxon>
    </lineage>
</organism>
<feature type="region of interest" description="Disordered" evidence="1">
    <location>
        <begin position="60"/>
        <end position="110"/>
    </location>
</feature>
<protein>
    <submittedName>
        <fullName evidence="2">Uncharacterized protein</fullName>
    </submittedName>
</protein>